<reference evidence="1" key="1">
    <citation type="submission" date="2014-09" db="EMBL/GenBank/DDBJ databases">
        <authorList>
            <person name="Magalhaes I.L.F."/>
            <person name="Oliveira U."/>
            <person name="Santos F.R."/>
            <person name="Vidigal T.H.D.A."/>
            <person name="Brescovit A.D."/>
            <person name="Santos A.J."/>
        </authorList>
    </citation>
    <scope>NUCLEOTIDE SEQUENCE</scope>
    <source>
        <tissue evidence="1">Shoot tissue taken approximately 20 cm above the soil surface</tissue>
    </source>
</reference>
<protein>
    <submittedName>
        <fullName evidence="1">Uncharacterized protein</fullName>
    </submittedName>
</protein>
<dbReference type="AlphaFoldDB" id="A0A0A9DA35"/>
<accession>A0A0A9DA35</accession>
<dbReference type="EMBL" id="GBRH01215365">
    <property type="protein sequence ID" value="JAD82530.1"/>
    <property type="molecule type" value="Transcribed_RNA"/>
</dbReference>
<evidence type="ECO:0000313" key="1">
    <source>
        <dbReference type="EMBL" id="JAD82530.1"/>
    </source>
</evidence>
<reference evidence="1" key="2">
    <citation type="journal article" date="2015" name="Data Brief">
        <title>Shoot transcriptome of the giant reed, Arundo donax.</title>
        <authorList>
            <person name="Barrero R.A."/>
            <person name="Guerrero F.D."/>
            <person name="Moolhuijzen P."/>
            <person name="Goolsby J.A."/>
            <person name="Tidwell J."/>
            <person name="Bellgard S.E."/>
            <person name="Bellgard M.I."/>
        </authorList>
    </citation>
    <scope>NUCLEOTIDE SEQUENCE</scope>
    <source>
        <tissue evidence="1">Shoot tissue taken approximately 20 cm above the soil surface</tissue>
    </source>
</reference>
<name>A0A0A9DA35_ARUDO</name>
<proteinExistence type="predicted"/>
<sequence>MYPCEMYCLRSLRRAYWCFDLCDGLEDSGFPRTLNGRPELDYFKCAHLLDLSR</sequence>
<organism evidence="1">
    <name type="scientific">Arundo donax</name>
    <name type="common">Giant reed</name>
    <name type="synonym">Donax arundinaceus</name>
    <dbReference type="NCBI Taxonomy" id="35708"/>
    <lineage>
        <taxon>Eukaryota</taxon>
        <taxon>Viridiplantae</taxon>
        <taxon>Streptophyta</taxon>
        <taxon>Embryophyta</taxon>
        <taxon>Tracheophyta</taxon>
        <taxon>Spermatophyta</taxon>
        <taxon>Magnoliopsida</taxon>
        <taxon>Liliopsida</taxon>
        <taxon>Poales</taxon>
        <taxon>Poaceae</taxon>
        <taxon>PACMAD clade</taxon>
        <taxon>Arundinoideae</taxon>
        <taxon>Arundineae</taxon>
        <taxon>Arundo</taxon>
    </lineage>
</organism>